<dbReference type="RefSeq" id="WP_183350707.1">
    <property type="nucleotide sequence ID" value="NZ_BLXY01000016.1"/>
</dbReference>
<dbReference type="Proteomes" id="UP000831485">
    <property type="component" value="Chromosome"/>
</dbReference>
<gene>
    <name evidence="1" type="ORF">GMPD_39870</name>
    <name evidence="2" type="ORF">M1B72_03335</name>
</gene>
<dbReference type="Proteomes" id="UP000568888">
    <property type="component" value="Unassembled WGS sequence"/>
</dbReference>
<name>A0A6V8N0P7_9BACT</name>
<dbReference type="NCBIfam" id="TIGR04256">
    <property type="entry name" value="GxxExxY"/>
    <property type="match status" value="1"/>
</dbReference>
<dbReference type="EMBL" id="BLXY01000016">
    <property type="protein sequence ID" value="GFO66068.1"/>
    <property type="molecule type" value="Genomic_DNA"/>
</dbReference>
<organism evidence="1 3">
    <name type="scientific">Geomonas paludis</name>
    <dbReference type="NCBI Taxonomy" id="2740185"/>
    <lineage>
        <taxon>Bacteria</taxon>
        <taxon>Pseudomonadati</taxon>
        <taxon>Thermodesulfobacteriota</taxon>
        <taxon>Desulfuromonadia</taxon>
        <taxon>Geobacterales</taxon>
        <taxon>Geobacteraceae</taxon>
        <taxon>Geomonas</taxon>
    </lineage>
</organism>
<reference evidence="2" key="3">
    <citation type="submission" date="2022-04" db="EMBL/GenBank/DDBJ databases">
        <authorList>
            <person name="Liu G."/>
        </authorList>
    </citation>
    <scope>NUCLEOTIDE SEQUENCE</scope>
    <source>
        <strain evidence="2">RG22</strain>
    </source>
</reference>
<dbReference type="Pfam" id="PF13366">
    <property type="entry name" value="PDDEXK_3"/>
    <property type="match status" value="1"/>
</dbReference>
<protein>
    <submittedName>
        <fullName evidence="2">GxxExxY protein</fullName>
    </submittedName>
</protein>
<dbReference type="AlphaFoldDB" id="A0A6V8N0P7"/>
<proteinExistence type="predicted"/>
<accession>A0A6V8N0P7</accession>
<reference evidence="3" key="1">
    <citation type="submission" date="2020-06" db="EMBL/GenBank/DDBJ databases">
        <title>Draft genomic sequecing of Geomonas sp. Red736.</title>
        <authorList>
            <person name="Itoh H."/>
            <person name="Xu Z.X."/>
            <person name="Ushijima N."/>
            <person name="Masuda Y."/>
            <person name="Shiratori Y."/>
            <person name="Senoo K."/>
        </authorList>
    </citation>
    <scope>NUCLEOTIDE SEQUENCE [LARGE SCALE GENOMIC DNA]</scope>
    <source>
        <strain evidence="3">Red736</strain>
    </source>
</reference>
<dbReference type="InterPro" id="IPR026350">
    <property type="entry name" value="GxxExxY"/>
</dbReference>
<dbReference type="EMBL" id="CP096574">
    <property type="protein sequence ID" value="UPU36757.1"/>
    <property type="molecule type" value="Genomic_DNA"/>
</dbReference>
<sequence length="122" mass="13874">MILSALTERIIACAVEVHRELGPGLLESVYEGALTVELFNRGLHFHRQKQLPVQYKGEHVGDYRVDLLVEDTVVVELKSVEHHDPVFEAQLLTYMKLGGYHVGLLINFNTLLLTKGIRRLQL</sequence>
<evidence type="ECO:0000313" key="4">
    <source>
        <dbReference type="Proteomes" id="UP000831485"/>
    </source>
</evidence>
<keyword evidence="4" id="KW-1185">Reference proteome</keyword>
<evidence type="ECO:0000313" key="3">
    <source>
        <dbReference type="Proteomes" id="UP000568888"/>
    </source>
</evidence>
<evidence type="ECO:0000313" key="2">
    <source>
        <dbReference type="EMBL" id="UPU36757.1"/>
    </source>
</evidence>
<reference evidence="1" key="2">
    <citation type="journal article" date="2021" name="Int. J. Syst. Evol. Microbiol.">
        <title>Geomonas silvestris sp. nov., Geomonas paludis sp. nov. and Geomonas limicola sp. nov., isolated from terrestrial environments, and emended description of the genus Geomonas.</title>
        <authorList>
            <person name="Itoh H."/>
            <person name="Xu Z."/>
            <person name="Masuda Y."/>
            <person name="Ushijima N."/>
            <person name="Hayakawa C."/>
            <person name="Shiratori Y."/>
            <person name="Senoo K."/>
        </authorList>
    </citation>
    <scope>NUCLEOTIDE SEQUENCE</scope>
    <source>
        <strain evidence="1">Red736</strain>
    </source>
</reference>
<evidence type="ECO:0000313" key="1">
    <source>
        <dbReference type="EMBL" id="GFO66068.1"/>
    </source>
</evidence>